<feature type="domain" description="Carrier" evidence="5">
    <location>
        <begin position="526"/>
        <end position="601"/>
    </location>
</feature>
<proteinExistence type="predicted"/>
<dbReference type="PROSITE" id="PS00455">
    <property type="entry name" value="AMP_BINDING"/>
    <property type="match status" value="2"/>
</dbReference>
<name>A0A931A6B9_9ACTN</name>
<dbReference type="Gene3D" id="2.30.38.10">
    <property type="entry name" value="Luciferase, Domain 3"/>
    <property type="match status" value="2"/>
</dbReference>
<accession>A0A931A6B9</accession>
<dbReference type="GO" id="GO:0009366">
    <property type="term" value="C:enterobactin synthetase complex"/>
    <property type="evidence" value="ECO:0007669"/>
    <property type="project" value="TreeGrafter"/>
</dbReference>
<dbReference type="Pfam" id="PF00550">
    <property type="entry name" value="PP-binding"/>
    <property type="match status" value="2"/>
</dbReference>
<dbReference type="FunFam" id="3.30.300.30:FF:000010">
    <property type="entry name" value="Enterobactin synthetase component F"/>
    <property type="match status" value="1"/>
</dbReference>
<dbReference type="SUPFAM" id="SSF56801">
    <property type="entry name" value="Acetyl-CoA synthetase-like"/>
    <property type="match status" value="2"/>
</dbReference>
<dbReference type="FunFam" id="3.40.50.980:FF:000002">
    <property type="entry name" value="Enterobactin synthetase component F"/>
    <property type="match status" value="1"/>
</dbReference>
<dbReference type="InterPro" id="IPR029058">
    <property type="entry name" value="AB_hydrolase_fold"/>
</dbReference>
<dbReference type="InterPro" id="IPR025110">
    <property type="entry name" value="AMP-bd_C"/>
</dbReference>
<organism evidence="6 7">
    <name type="scientific">Nonomuraea cypriaca</name>
    <dbReference type="NCBI Taxonomy" id="1187855"/>
    <lineage>
        <taxon>Bacteria</taxon>
        <taxon>Bacillati</taxon>
        <taxon>Actinomycetota</taxon>
        <taxon>Actinomycetes</taxon>
        <taxon>Streptosporangiales</taxon>
        <taxon>Streptosporangiaceae</taxon>
        <taxon>Nonomuraea</taxon>
    </lineage>
</organism>
<feature type="domain" description="Carrier" evidence="5">
    <location>
        <begin position="1564"/>
        <end position="1639"/>
    </location>
</feature>
<evidence type="ECO:0000256" key="3">
    <source>
        <dbReference type="ARBA" id="ARBA00022553"/>
    </source>
</evidence>
<dbReference type="NCBIfam" id="TIGR01733">
    <property type="entry name" value="AA-adenyl-dom"/>
    <property type="match status" value="2"/>
</dbReference>
<keyword evidence="2" id="KW-0596">Phosphopantetheine</keyword>
<dbReference type="GO" id="GO:0009239">
    <property type="term" value="P:enterobactin biosynthetic process"/>
    <property type="evidence" value="ECO:0007669"/>
    <property type="project" value="TreeGrafter"/>
</dbReference>
<dbReference type="Gene3D" id="1.10.1200.10">
    <property type="entry name" value="ACP-like"/>
    <property type="match status" value="1"/>
</dbReference>
<dbReference type="NCBIfam" id="NF003417">
    <property type="entry name" value="PRK04813.1"/>
    <property type="match status" value="2"/>
</dbReference>
<dbReference type="Gene3D" id="3.40.50.1820">
    <property type="entry name" value="alpha/beta hydrolase"/>
    <property type="match status" value="1"/>
</dbReference>
<dbReference type="RefSeq" id="WP_195896020.1">
    <property type="nucleotide sequence ID" value="NZ_JADOGI010000038.1"/>
</dbReference>
<dbReference type="SUPFAM" id="SSF52777">
    <property type="entry name" value="CoA-dependent acyltransferases"/>
    <property type="match status" value="2"/>
</dbReference>
<dbReference type="FunFam" id="3.40.50.980:FF:000001">
    <property type="entry name" value="Non-ribosomal peptide synthetase"/>
    <property type="match status" value="2"/>
</dbReference>
<evidence type="ECO:0000256" key="2">
    <source>
        <dbReference type="ARBA" id="ARBA00022450"/>
    </source>
</evidence>
<feature type="compositionally biased region" description="Basic residues" evidence="4">
    <location>
        <begin position="1657"/>
        <end position="1668"/>
    </location>
</feature>
<comment type="caution">
    <text evidence="6">The sequence shown here is derived from an EMBL/GenBank/DDBJ whole genome shotgun (WGS) entry which is preliminary data.</text>
</comment>
<dbReference type="GO" id="GO:0047527">
    <property type="term" value="F:2,3-dihydroxybenzoate-serine ligase activity"/>
    <property type="evidence" value="ECO:0007669"/>
    <property type="project" value="TreeGrafter"/>
</dbReference>
<dbReference type="SUPFAM" id="SSF47336">
    <property type="entry name" value="ACP-like"/>
    <property type="match status" value="2"/>
</dbReference>
<gene>
    <name evidence="6" type="ORF">ITP53_15160</name>
</gene>
<dbReference type="InterPro" id="IPR010071">
    <property type="entry name" value="AA_adenyl_dom"/>
</dbReference>
<dbReference type="GO" id="GO:0005829">
    <property type="term" value="C:cytosol"/>
    <property type="evidence" value="ECO:0007669"/>
    <property type="project" value="TreeGrafter"/>
</dbReference>
<dbReference type="EMBL" id="JADOGI010000038">
    <property type="protein sequence ID" value="MBF8187051.1"/>
    <property type="molecule type" value="Genomic_DNA"/>
</dbReference>
<evidence type="ECO:0000256" key="1">
    <source>
        <dbReference type="ARBA" id="ARBA00001957"/>
    </source>
</evidence>
<dbReference type="InterPro" id="IPR036736">
    <property type="entry name" value="ACP-like_sf"/>
</dbReference>
<dbReference type="CDD" id="cd19531">
    <property type="entry name" value="LCL_NRPS-like"/>
    <property type="match status" value="1"/>
</dbReference>
<dbReference type="PANTHER" id="PTHR45527:SF1">
    <property type="entry name" value="FATTY ACID SYNTHASE"/>
    <property type="match status" value="1"/>
</dbReference>
<dbReference type="InterPro" id="IPR009081">
    <property type="entry name" value="PP-bd_ACP"/>
</dbReference>
<evidence type="ECO:0000259" key="5">
    <source>
        <dbReference type="PROSITE" id="PS50075"/>
    </source>
</evidence>
<dbReference type="InterPro" id="IPR000873">
    <property type="entry name" value="AMP-dep_synth/lig_dom"/>
</dbReference>
<comment type="cofactor">
    <cofactor evidence="1">
        <name>pantetheine 4'-phosphate</name>
        <dbReference type="ChEBI" id="CHEBI:47942"/>
    </cofactor>
</comment>
<dbReference type="Pfam" id="PF00668">
    <property type="entry name" value="Condensation"/>
    <property type="match status" value="1"/>
</dbReference>
<keyword evidence="7" id="KW-1185">Reference proteome</keyword>
<dbReference type="Pfam" id="PF00501">
    <property type="entry name" value="AMP-binding"/>
    <property type="match status" value="2"/>
</dbReference>
<sequence length="1668" mass="182728">MTEVLLPAWNDTFTEFDGPAYIHQLISRQAQRTPHHTALRHHHTTLTYEQLEHQANQLAHTLTQHGAKPETRIAICLERSPDLIIALLAILKTGAAYVPLDPSYPPDRLHYMLTDSNATILLTHQQHLHQLHTSATTITLDTTTHHHQPTTTTHPPLHPHNLAYVIYTSGSTGTPKGSMNTHRNIVNFLNTLQRTYRMEPDDVVLQRTPSSFDVSVWEFFWPLTVGASLTLARPRGDQDPAYLSWLVDEHHVTTVHFVPSSLGPFLDSRAPGSSTSLRRVMCSGEALSTHLRDRVLTELPHVELHNLYGPTEAAVDVTAWHCTAADGETVPIGTQLHNSYLRVLDESLGPTPIGVAGELHIGGVQVSRGYLDRPDLTAERFIPDGEGEPGSVLYRTGDIARWRGDGVLEYLGRRDHQVKVRGFRVETTEIEAALLRLDTVRDAAVIALAAGTEEARLVAYVVAAQPTVPIVTAEIRARLARVLPDYMVPSFVVVLDRLPQTPNDKLDRRALPPPRFDRTLTTPLVAPSSATEIAVVEIWREVLGVTEVGVHDDFFALGGQSLLAARMVHRCREAFKIELTVGHFFARPTVAGLATRIDAAPSVEHRILRRDLIVEVPGPLSAEQTALWFLQQLDPDNPSYNVCHAVTIDGPVEPVWLGRALTGLVRRHAILRTRYESVDGMPAQRILPAAEVDLVVRDLRGLGEYERAEAAAAEQARQARLPCDLAAGPMLRAVLLRHSDERAVLVLTMPHIACDEAAITILLDELTELDEPAEQDYADDRAALHYRDYAAWQAEQSTSDDAAAFWRTALAGAATSIELPTKGVRPPMPSYRGATHTVSLPAEVTALLRDFAAENRASMFMTTLAAFQVLLARFSGQLDFLVGAPVSGRDRPELAGVVGCFLNTLPLRARLSPEMTFRECVADARATAVDAFRHQAVPLARIVELADPPRDPDRNPLFQVMFVYQQARPVRRTGALTLRDSVVHNGGSKVDLTLFVEETETGLSCTFEYATDLFTAEAIGRLAGSFTSLVAALLQAADRPLATVESDDPSTGWNDTFTEFDGPAYIHQLISRQAQRTPHHTALRHHHTTLTYEQLEHQANQLAHTLTQHGAKPETRIAICLERSPDLIIALLAILKTGAAYVPLDPSYPPDRLHYMLTDSNATILLTHQQHLHQLHTTATTITLDSTTHHHQPTTTPHPPLHPHNLAYVIYTSGSTGTPKGSMNTHRNLTNLIRSFQRYPGFTAEDRMLSVTTVSFDIAGLEFFLPLTVGAELCLADADEVIDPQRLAARIAADRPTVLQATPTSWRMLVESDWEGQPVLSAWVGGEPLPASLTLRLAELGVPAWNVYGPTETTIWSTCGPVEPGPINVGGPIANTVIRVLDAFGGPTPIGVVGNVAIAGDGVARGYHDRAELTAERFVPDPAATAPGGRMYLTGDRGRWNEHGRLEILGRTDDQVKVRGVRIELGEVENALGRHADVAMAVAAVSAQGDDVELVGYLVPRVHGAGNSLAAEVKALAVRELPTHYVPTRFVMIDKVPRTPNGKVDRRALAALRPAAPEHAQAATPTHGLEQVISGIWCELLGVPSVGVHENFFEIGGHSMLLARLHHRLQATFPWQGTVADLFQYPTVRSQFLAISGDEATAKPSDAAPPSDAGRDRLRRRMSAGRPS</sequence>
<evidence type="ECO:0000313" key="7">
    <source>
        <dbReference type="Proteomes" id="UP000605361"/>
    </source>
</evidence>
<dbReference type="GO" id="GO:0072330">
    <property type="term" value="P:monocarboxylic acid biosynthetic process"/>
    <property type="evidence" value="ECO:0007669"/>
    <property type="project" value="UniProtKB-ARBA"/>
</dbReference>
<dbReference type="PROSITE" id="PS50075">
    <property type="entry name" value="CARRIER"/>
    <property type="match status" value="2"/>
</dbReference>
<dbReference type="InterPro" id="IPR001242">
    <property type="entry name" value="Condensation_dom"/>
</dbReference>
<dbReference type="Gene3D" id="3.30.559.10">
    <property type="entry name" value="Chloramphenicol acetyltransferase-like domain"/>
    <property type="match status" value="1"/>
</dbReference>
<dbReference type="InterPro" id="IPR023213">
    <property type="entry name" value="CAT-like_dom_sf"/>
</dbReference>
<evidence type="ECO:0000313" key="6">
    <source>
        <dbReference type="EMBL" id="MBF8187051.1"/>
    </source>
</evidence>
<dbReference type="GO" id="GO:0043041">
    <property type="term" value="P:amino acid activation for nonribosomal peptide biosynthetic process"/>
    <property type="evidence" value="ECO:0007669"/>
    <property type="project" value="TreeGrafter"/>
</dbReference>
<dbReference type="Proteomes" id="UP000605361">
    <property type="component" value="Unassembled WGS sequence"/>
</dbReference>
<dbReference type="Gene3D" id="3.30.300.30">
    <property type="match status" value="2"/>
</dbReference>
<dbReference type="CDD" id="cd17646">
    <property type="entry name" value="A_NRPS_AB3403-like"/>
    <property type="match status" value="1"/>
</dbReference>
<reference evidence="6" key="1">
    <citation type="submission" date="2020-11" db="EMBL/GenBank/DDBJ databases">
        <title>Whole-genome analyses of Nonomuraea sp. K274.</title>
        <authorList>
            <person name="Veyisoglu A."/>
        </authorList>
    </citation>
    <scope>NUCLEOTIDE SEQUENCE</scope>
    <source>
        <strain evidence="6">K274</strain>
    </source>
</reference>
<dbReference type="InterPro" id="IPR045851">
    <property type="entry name" value="AMP-bd_C_sf"/>
</dbReference>
<dbReference type="InterPro" id="IPR020845">
    <property type="entry name" value="AMP-binding_CS"/>
</dbReference>
<dbReference type="Pfam" id="PF13193">
    <property type="entry name" value="AMP-binding_C"/>
    <property type="match status" value="2"/>
</dbReference>
<dbReference type="InterPro" id="IPR020806">
    <property type="entry name" value="PKS_PP-bd"/>
</dbReference>
<dbReference type="FunFam" id="3.40.50.12780:FF:000012">
    <property type="entry name" value="Non-ribosomal peptide synthetase"/>
    <property type="match status" value="2"/>
</dbReference>
<protein>
    <submittedName>
        <fullName evidence="6">Amino acid adenylation domain-containing protein</fullName>
    </submittedName>
</protein>
<feature type="region of interest" description="Disordered" evidence="4">
    <location>
        <begin position="1638"/>
        <end position="1668"/>
    </location>
</feature>
<dbReference type="GO" id="GO:0031177">
    <property type="term" value="F:phosphopantetheine binding"/>
    <property type="evidence" value="ECO:0007669"/>
    <property type="project" value="InterPro"/>
</dbReference>
<dbReference type="PANTHER" id="PTHR45527">
    <property type="entry name" value="NONRIBOSOMAL PEPTIDE SYNTHETASE"/>
    <property type="match status" value="1"/>
</dbReference>
<evidence type="ECO:0000256" key="4">
    <source>
        <dbReference type="SAM" id="MobiDB-lite"/>
    </source>
</evidence>
<dbReference type="GO" id="GO:0008610">
    <property type="term" value="P:lipid biosynthetic process"/>
    <property type="evidence" value="ECO:0007669"/>
    <property type="project" value="UniProtKB-ARBA"/>
</dbReference>
<dbReference type="SMART" id="SM00823">
    <property type="entry name" value="PKS_PP"/>
    <property type="match status" value="1"/>
</dbReference>
<keyword evidence="3" id="KW-0597">Phosphoprotein</keyword>
<dbReference type="Gene3D" id="3.30.559.30">
    <property type="entry name" value="Nonribosomal peptide synthetase, condensation domain"/>
    <property type="match status" value="1"/>
</dbReference>
<dbReference type="FunFam" id="1.10.1200.10:FF:000016">
    <property type="entry name" value="Non-ribosomal peptide synthase"/>
    <property type="match status" value="1"/>
</dbReference>
<dbReference type="Gene3D" id="3.40.50.980">
    <property type="match status" value="4"/>
</dbReference>